<dbReference type="Proteomes" id="UP000293562">
    <property type="component" value="Unassembled WGS sequence"/>
</dbReference>
<accession>A0A4Q7VJV4</accession>
<dbReference type="CDD" id="cd16377">
    <property type="entry name" value="23S_rRNA_IVP_like"/>
    <property type="match status" value="1"/>
</dbReference>
<dbReference type="RefSeq" id="WP_130306348.1">
    <property type="nucleotide sequence ID" value="NZ_SHKN01000001.1"/>
</dbReference>
<dbReference type="Pfam" id="PF05635">
    <property type="entry name" value="23S_rRNA_IVP"/>
    <property type="match status" value="1"/>
</dbReference>
<protein>
    <submittedName>
        <fullName evidence="1">Four helix bundle protein</fullName>
    </submittedName>
</protein>
<gene>
    <name evidence="1" type="ORF">EV201_1111</name>
</gene>
<dbReference type="InterPro" id="IPR012657">
    <property type="entry name" value="23S_rRNA-intervening_sequence"/>
</dbReference>
<proteinExistence type="predicted"/>
<dbReference type="PANTHER" id="PTHR38471">
    <property type="entry name" value="FOUR HELIX BUNDLE PROTEIN"/>
    <property type="match status" value="1"/>
</dbReference>
<evidence type="ECO:0000313" key="1">
    <source>
        <dbReference type="EMBL" id="RZT96473.1"/>
    </source>
</evidence>
<dbReference type="InterPro" id="IPR036583">
    <property type="entry name" value="23S_rRNA_IVS_sf"/>
</dbReference>
<dbReference type="OrthoDB" id="9811959at2"/>
<keyword evidence="2" id="KW-1185">Reference proteome</keyword>
<dbReference type="NCBIfam" id="TIGR02436">
    <property type="entry name" value="four helix bundle protein"/>
    <property type="match status" value="1"/>
</dbReference>
<name>A0A4Q7VJV4_9BACT</name>
<comment type="caution">
    <text evidence="1">The sequence shown here is derived from an EMBL/GenBank/DDBJ whole genome shotgun (WGS) entry which is preliminary data.</text>
</comment>
<reference evidence="1 2" key="1">
    <citation type="submission" date="2019-02" db="EMBL/GenBank/DDBJ databases">
        <title>Genomic Encyclopedia of Type Strains, Phase IV (KMG-IV): sequencing the most valuable type-strain genomes for metagenomic binning, comparative biology and taxonomic classification.</title>
        <authorList>
            <person name="Goeker M."/>
        </authorList>
    </citation>
    <scope>NUCLEOTIDE SEQUENCE [LARGE SCALE GENOMIC DNA]</scope>
    <source>
        <strain evidence="1 2">DSM 28825</strain>
    </source>
</reference>
<dbReference type="SUPFAM" id="SSF158446">
    <property type="entry name" value="IVS-encoded protein-like"/>
    <property type="match status" value="1"/>
</dbReference>
<sequence>MAKIEKFEDLKVWQESRLLVSLVYEFMSTNKDYGFKDQIQRASISIMNNIAEGFERNSDAQFKRFLDIAKASCGEVRSMLYLAEDLKYITVIEAENLRNRCCFLSGSISNLMKYLRK</sequence>
<dbReference type="AlphaFoldDB" id="A0A4Q7VJV4"/>
<organism evidence="1 2">
    <name type="scientific">Ancylomarina subtilis</name>
    <dbReference type="NCBI Taxonomy" id="1639035"/>
    <lineage>
        <taxon>Bacteria</taxon>
        <taxon>Pseudomonadati</taxon>
        <taxon>Bacteroidota</taxon>
        <taxon>Bacteroidia</taxon>
        <taxon>Marinilabiliales</taxon>
        <taxon>Marinifilaceae</taxon>
        <taxon>Ancylomarina</taxon>
    </lineage>
</organism>
<dbReference type="Gene3D" id="1.20.1440.60">
    <property type="entry name" value="23S rRNA-intervening sequence"/>
    <property type="match status" value="1"/>
</dbReference>
<dbReference type="PANTHER" id="PTHR38471:SF2">
    <property type="entry name" value="FOUR HELIX BUNDLE PROTEIN"/>
    <property type="match status" value="1"/>
</dbReference>
<evidence type="ECO:0000313" key="2">
    <source>
        <dbReference type="Proteomes" id="UP000293562"/>
    </source>
</evidence>
<dbReference type="EMBL" id="SHKN01000001">
    <property type="protein sequence ID" value="RZT96473.1"/>
    <property type="molecule type" value="Genomic_DNA"/>
</dbReference>